<sequence length="320" mass="37047">MEAQTFNRIYEIFHSYDSIERVFDPSWSFLEVACAVLVLAHNNPLDAAKLVELYNNDKAAILQMYVHARDDPDQIEHIDDSETGVYIFDLAIYMLRYTNGFTSRHPSGELLKKITVIDAYTEYCHNMMLEIYKVKLCELFNEERWALYLTNSMDVLNTDVFNHKDFFTAFLMKSYGYTKECVLQGLKAMEVDNKWLLKIKSFNFGFININDEEIMQLCNDRATDNAETIRYNLQELNVVLASKKFKSAKLATLETLTNGEILNVVIDLKRGKKLIVDIDLVDKVLTFPLQQQSVNINKMLTHVLPAALDRDWTFSNATPQ</sequence>
<comment type="caution">
    <text evidence="1">The sequence shown here is derived from an EMBL/GenBank/DDBJ whole genome shotgun (WGS) entry which is preliminary data.</text>
</comment>
<gene>
    <name evidence="1" type="ORF">JL09_g4822</name>
</gene>
<proteinExistence type="predicted"/>
<evidence type="ECO:0000313" key="1">
    <source>
        <dbReference type="EMBL" id="KGK36029.1"/>
    </source>
</evidence>
<evidence type="ECO:0000313" key="2">
    <source>
        <dbReference type="Proteomes" id="UP000029867"/>
    </source>
</evidence>
<dbReference type="EMBL" id="JQFK01000186">
    <property type="protein sequence ID" value="KGK36029.1"/>
    <property type="molecule type" value="Genomic_DNA"/>
</dbReference>
<organism evidence="1 2">
    <name type="scientific">Pichia kudriavzevii</name>
    <name type="common">Yeast</name>
    <name type="synonym">Issatchenkia orientalis</name>
    <dbReference type="NCBI Taxonomy" id="4909"/>
    <lineage>
        <taxon>Eukaryota</taxon>
        <taxon>Fungi</taxon>
        <taxon>Dikarya</taxon>
        <taxon>Ascomycota</taxon>
        <taxon>Saccharomycotina</taxon>
        <taxon>Pichiomycetes</taxon>
        <taxon>Pichiales</taxon>
        <taxon>Pichiaceae</taxon>
        <taxon>Pichia</taxon>
    </lineage>
</organism>
<name>A0A099NVN7_PICKU</name>
<dbReference type="AlphaFoldDB" id="A0A099NVN7"/>
<protein>
    <recommendedName>
        <fullName evidence="3">PCI domain-containing protein</fullName>
    </recommendedName>
</protein>
<evidence type="ECO:0008006" key="3">
    <source>
        <dbReference type="Google" id="ProtNLM"/>
    </source>
</evidence>
<dbReference type="VEuPathDB" id="FungiDB:C5L36_0A07380"/>
<dbReference type="Proteomes" id="UP000029867">
    <property type="component" value="Unassembled WGS sequence"/>
</dbReference>
<reference evidence="2" key="1">
    <citation type="journal article" date="2014" name="Microb. Cell Fact.">
        <title>Exploiting Issatchenkia orientalis SD108 for succinic acid production.</title>
        <authorList>
            <person name="Xiao H."/>
            <person name="Shao Z."/>
            <person name="Jiang Y."/>
            <person name="Dole S."/>
            <person name="Zhao H."/>
        </authorList>
    </citation>
    <scope>NUCLEOTIDE SEQUENCE [LARGE SCALE GENOMIC DNA]</scope>
    <source>
        <strain evidence="2">SD108</strain>
    </source>
</reference>
<dbReference type="HOGENOM" id="CLU_868959_0_0_1"/>
<accession>A0A099NVN7</accession>